<evidence type="ECO:0000313" key="2">
    <source>
        <dbReference type="EMBL" id="MDU0367869.1"/>
    </source>
</evidence>
<gene>
    <name evidence="2" type="ORF">RWH45_11640</name>
</gene>
<evidence type="ECO:0008006" key="4">
    <source>
        <dbReference type="Google" id="ProtNLM"/>
    </source>
</evidence>
<name>A0ABU3T925_9MICO</name>
<comment type="caution">
    <text evidence="2">The sequence shown here is derived from an EMBL/GenBank/DDBJ whole genome shotgun (WGS) entry which is preliminary data.</text>
</comment>
<evidence type="ECO:0000256" key="1">
    <source>
        <dbReference type="SAM" id="MobiDB-lite"/>
    </source>
</evidence>
<organism evidence="2 3">
    <name type="scientific">Microbacterium galbum</name>
    <dbReference type="NCBI Taxonomy" id="3075994"/>
    <lineage>
        <taxon>Bacteria</taxon>
        <taxon>Bacillati</taxon>
        <taxon>Actinomycetota</taxon>
        <taxon>Actinomycetes</taxon>
        <taxon>Micrococcales</taxon>
        <taxon>Microbacteriaceae</taxon>
        <taxon>Microbacterium</taxon>
    </lineage>
</organism>
<feature type="compositionally biased region" description="Basic and acidic residues" evidence="1">
    <location>
        <begin position="58"/>
        <end position="67"/>
    </location>
</feature>
<protein>
    <recommendedName>
        <fullName evidence="4">Transcription factor zinc-finger domain-containing protein</fullName>
    </recommendedName>
</protein>
<feature type="region of interest" description="Disordered" evidence="1">
    <location>
        <begin position="46"/>
        <end position="67"/>
    </location>
</feature>
<keyword evidence="3" id="KW-1185">Reference proteome</keyword>
<evidence type="ECO:0000313" key="3">
    <source>
        <dbReference type="Proteomes" id="UP001263371"/>
    </source>
</evidence>
<accession>A0ABU3T925</accession>
<dbReference type="RefSeq" id="WP_315995053.1">
    <property type="nucleotide sequence ID" value="NZ_JAWDIS010000002.1"/>
</dbReference>
<sequence>MTYPDMPVDDRQPICPACGITMHPLVDEGEDADECRECGFQLEWPAARGAARDEDDDRPLSRWDDEG</sequence>
<proteinExistence type="predicted"/>
<dbReference type="Proteomes" id="UP001263371">
    <property type="component" value="Unassembled WGS sequence"/>
</dbReference>
<dbReference type="EMBL" id="JAWDIS010000002">
    <property type="protein sequence ID" value="MDU0367869.1"/>
    <property type="molecule type" value="Genomic_DNA"/>
</dbReference>
<reference evidence="2 3" key="1">
    <citation type="submission" date="2023-09" db="EMBL/GenBank/DDBJ databases">
        <title>Microbacterium fusihabitans sp. nov., Microbacterium phycihabitans sp. nov., and Microbacterium cervinum sp. nov., isolated from dried seaweeds of beach.</title>
        <authorList>
            <person name="Lee S.D."/>
        </authorList>
    </citation>
    <scope>NUCLEOTIDE SEQUENCE [LARGE SCALE GENOMIC DNA]</scope>
    <source>
        <strain evidence="2 3">KSW4-17</strain>
    </source>
</reference>